<name>A0AAV4SPU2_CAEEX</name>
<evidence type="ECO:0000313" key="2">
    <source>
        <dbReference type="Proteomes" id="UP001054945"/>
    </source>
</evidence>
<reference evidence="1 2" key="1">
    <citation type="submission" date="2021-06" db="EMBL/GenBank/DDBJ databases">
        <title>Caerostris extrusa draft genome.</title>
        <authorList>
            <person name="Kono N."/>
            <person name="Arakawa K."/>
        </authorList>
    </citation>
    <scope>NUCLEOTIDE SEQUENCE [LARGE SCALE GENOMIC DNA]</scope>
</reference>
<protein>
    <submittedName>
        <fullName evidence="1">Uncharacterized protein</fullName>
    </submittedName>
</protein>
<dbReference type="EMBL" id="BPLR01009994">
    <property type="protein sequence ID" value="GIY36004.1"/>
    <property type="molecule type" value="Genomic_DNA"/>
</dbReference>
<dbReference type="AlphaFoldDB" id="A0AAV4SPU2"/>
<sequence length="96" mass="10640">MLAERNLKQKHGSYGSATFSIGMQAMVRLYISGFEPKSSIDIHHFTSFNGIKTLTVDVWVRIPLLTIIVLMGFETPLQRVAGHACGFKRPTVDCGT</sequence>
<gene>
    <name evidence="1" type="ORF">CEXT_290791</name>
</gene>
<evidence type="ECO:0000313" key="1">
    <source>
        <dbReference type="EMBL" id="GIY36004.1"/>
    </source>
</evidence>
<accession>A0AAV4SPU2</accession>
<proteinExistence type="predicted"/>
<keyword evidence="2" id="KW-1185">Reference proteome</keyword>
<dbReference type="Proteomes" id="UP001054945">
    <property type="component" value="Unassembled WGS sequence"/>
</dbReference>
<comment type="caution">
    <text evidence="1">The sequence shown here is derived from an EMBL/GenBank/DDBJ whole genome shotgun (WGS) entry which is preliminary data.</text>
</comment>
<organism evidence="1 2">
    <name type="scientific">Caerostris extrusa</name>
    <name type="common">Bark spider</name>
    <name type="synonym">Caerostris bankana</name>
    <dbReference type="NCBI Taxonomy" id="172846"/>
    <lineage>
        <taxon>Eukaryota</taxon>
        <taxon>Metazoa</taxon>
        <taxon>Ecdysozoa</taxon>
        <taxon>Arthropoda</taxon>
        <taxon>Chelicerata</taxon>
        <taxon>Arachnida</taxon>
        <taxon>Araneae</taxon>
        <taxon>Araneomorphae</taxon>
        <taxon>Entelegynae</taxon>
        <taxon>Araneoidea</taxon>
        <taxon>Araneidae</taxon>
        <taxon>Caerostris</taxon>
    </lineage>
</organism>